<comment type="similarity">
    <text evidence="3">In the C-terminal section; belongs to the MoeA family.</text>
</comment>
<dbReference type="GO" id="GO:0006777">
    <property type="term" value="P:Mo-molybdopterin cofactor biosynthetic process"/>
    <property type="evidence" value="ECO:0007669"/>
    <property type="project" value="UniProtKB-KW"/>
</dbReference>
<feature type="region of interest" description="Disordered" evidence="5">
    <location>
        <begin position="20"/>
        <end position="41"/>
    </location>
</feature>
<dbReference type="Gene3D" id="3.90.105.10">
    <property type="entry name" value="Molybdopterin biosynthesis moea protein, domain 2"/>
    <property type="match status" value="1"/>
</dbReference>
<dbReference type="InterPro" id="IPR036135">
    <property type="entry name" value="MoeA_linker/N_sf"/>
</dbReference>
<reference evidence="7" key="1">
    <citation type="submission" date="2023-06" db="EMBL/GenBank/DDBJ databases">
        <authorList>
            <consortium name="Lawrence Berkeley National Laboratory"/>
            <person name="Ahrendt S."/>
            <person name="Sahu N."/>
            <person name="Indic B."/>
            <person name="Wong-Bajracharya J."/>
            <person name="Merenyi Z."/>
            <person name="Ke H.-M."/>
            <person name="Monk M."/>
            <person name="Kocsube S."/>
            <person name="Drula E."/>
            <person name="Lipzen A."/>
            <person name="Balint B."/>
            <person name="Henrissat B."/>
            <person name="Andreopoulos B."/>
            <person name="Martin F.M."/>
            <person name="Harder C.B."/>
            <person name="Rigling D."/>
            <person name="Ford K.L."/>
            <person name="Foster G.D."/>
            <person name="Pangilinan J."/>
            <person name="Papanicolaou A."/>
            <person name="Barry K."/>
            <person name="LaButti K."/>
            <person name="Viragh M."/>
            <person name="Koriabine M."/>
            <person name="Yan M."/>
            <person name="Riley R."/>
            <person name="Champramary S."/>
            <person name="Plett K.L."/>
            <person name="Tsai I.J."/>
            <person name="Slot J."/>
            <person name="Sipos G."/>
            <person name="Plett J."/>
            <person name="Nagy L.G."/>
            <person name="Grigoriev I.V."/>
        </authorList>
    </citation>
    <scope>NUCLEOTIDE SEQUENCE</scope>
    <source>
        <strain evidence="7">HWK02</strain>
    </source>
</reference>
<feature type="compositionally biased region" description="Basic residues" evidence="5">
    <location>
        <begin position="912"/>
        <end position="926"/>
    </location>
</feature>
<evidence type="ECO:0000256" key="1">
    <source>
        <dbReference type="ARBA" id="ARBA00005046"/>
    </source>
</evidence>
<dbReference type="Gene3D" id="2.40.340.10">
    <property type="entry name" value="MoeA, C-terminal, domain IV"/>
    <property type="match status" value="1"/>
</dbReference>
<accession>A0AA39QBS8</accession>
<gene>
    <name evidence="7" type="ORF">EDD18DRAFT_1329755</name>
</gene>
<feature type="domain" description="MoaB/Mog" evidence="6">
    <location>
        <begin position="747"/>
        <end position="892"/>
    </location>
</feature>
<dbReference type="InterPro" id="IPR036425">
    <property type="entry name" value="MoaB/Mog-like_dom_sf"/>
</dbReference>
<dbReference type="FunFam" id="3.40.980.10:FF:000001">
    <property type="entry name" value="Molybdopterin molybdenumtransferase"/>
    <property type="match status" value="1"/>
</dbReference>
<dbReference type="PANTHER" id="PTHR10192:SF5">
    <property type="entry name" value="GEPHYRIN"/>
    <property type="match status" value="1"/>
</dbReference>
<dbReference type="GO" id="GO:0061599">
    <property type="term" value="F:molybdopterin molybdotransferase activity"/>
    <property type="evidence" value="ECO:0007669"/>
    <property type="project" value="TreeGrafter"/>
</dbReference>
<comment type="similarity">
    <text evidence="2">In the N-terminal section; belongs to the MoaB/Mog family.</text>
</comment>
<protein>
    <recommendedName>
        <fullName evidence="6">MoaB/Mog domain-containing protein</fullName>
    </recommendedName>
</protein>
<dbReference type="Proteomes" id="UP001175228">
    <property type="component" value="Unassembled WGS sequence"/>
</dbReference>
<evidence type="ECO:0000256" key="2">
    <source>
        <dbReference type="ARBA" id="ARBA00007589"/>
    </source>
</evidence>
<feature type="region of interest" description="Disordered" evidence="5">
    <location>
        <begin position="902"/>
        <end position="931"/>
    </location>
</feature>
<dbReference type="Pfam" id="PF03454">
    <property type="entry name" value="MoeA_C"/>
    <property type="match status" value="1"/>
</dbReference>
<dbReference type="InterPro" id="IPR005111">
    <property type="entry name" value="MoeA_C_domain_IV"/>
</dbReference>
<dbReference type="InterPro" id="IPR008284">
    <property type="entry name" value="MoCF_biosynth_CS"/>
</dbReference>
<evidence type="ECO:0000313" key="8">
    <source>
        <dbReference type="Proteomes" id="UP001175228"/>
    </source>
</evidence>
<evidence type="ECO:0000256" key="5">
    <source>
        <dbReference type="SAM" id="MobiDB-lite"/>
    </source>
</evidence>
<evidence type="ECO:0000256" key="3">
    <source>
        <dbReference type="ARBA" id="ARBA00008339"/>
    </source>
</evidence>
<name>A0AA39QBS8_9AGAR</name>
<evidence type="ECO:0000313" key="7">
    <source>
        <dbReference type="EMBL" id="KAK0499576.1"/>
    </source>
</evidence>
<dbReference type="Gene3D" id="2.170.190.11">
    <property type="entry name" value="Molybdopterin biosynthesis moea protein, domain 3"/>
    <property type="match status" value="1"/>
</dbReference>
<dbReference type="CDD" id="cd00886">
    <property type="entry name" value="MogA_MoaB"/>
    <property type="match status" value="1"/>
</dbReference>
<comment type="caution">
    <text evidence="7">The sequence shown here is derived from an EMBL/GenBank/DDBJ whole genome shotgun (WGS) entry which is preliminary data.</text>
</comment>
<dbReference type="SUPFAM" id="SSF53218">
    <property type="entry name" value="Molybdenum cofactor biosynthesis proteins"/>
    <property type="match status" value="2"/>
</dbReference>
<dbReference type="InterPro" id="IPR038987">
    <property type="entry name" value="MoeA-like"/>
</dbReference>
<dbReference type="InterPro" id="IPR005110">
    <property type="entry name" value="MoeA_linker/N"/>
</dbReference>
<comment type="pathway">
    <text evidence="1">Cofactor biosynthesis; molybdopterin biosynthesis.</text>
</comment>
<dbReference type="SMART" id="SM00852">
    <property type="entry name" value="MoCF_biosynth"/>
    <property type="match status" value="2"/>
</dbReference>
<feature type="domain" description="MoaB/Mog" evidence="6">
    <location>
        <begin position="1129"/>
        <end position="1279"/>
    </location>
</feature>
<proteinExistence type="inferred from homology"/>
<dbReference type="SUPFAM" id="SSF63882">
    <property type="entry name" value="MoeA N-terminal region -like"/>
    <property type="match status" value="1"/>
</dbReference>
<dbReference type="InterPro" id="IPR036688">
    <property type="entry name" value="MoeA_C_domain_IV_sf"/>
</dbReference>
<dbReference type="GO" id="GO:0005829">
    <property type="term" value="C:cytosol"/>
    <property type="evidence" value="ECO:0007669"/>
    <property type="project" value="TreeGrafter"/>
</dbReference>
<dbReference type="CDD" id="cd00887">
    <property type="entry name" value="MoeA"/>
    <property type="match status" value="1"/>
</dbReference>
<dbReference type="NCBIfam" id="TIGR00177">
    <property type="entry name" value="molyb_syn"/>
    <property type="match status" value="1"/>
</dbReference>
<dbReference type="Pfam" id="PF00994">
    <property type="entry name" value="MoCF_biosynth"/>
    <property type="match status" value="2"/>
</dbReference>
<evidence type="ECO:0000256" key="4">
    <source>
        <dbReference type="ARBA" id="ARBA00023150"/>
    </source>
</evidence>
<keyword evidence="8" id="KW-1185">Reference proteome</keyword>
<keyword evidence="4" id="KW-0501">Molybdenum cofactor biosynthesis</keyword>
<feature type="compositionally biased region" description="Low complexity" evidence="5">
    <location>
        <begin position="27"/>
        <end position="41"/>
    </location>
</feature>
<organism evidence="7 8">
    <name type="scientific">Armillaria luteobubalina</name>
    <dbReference type="NCBI Taxonomy" id="153913"/>
    <lineage>
        <taxon>Eukaryota</taxon>
        <taxon>Fungi</taxon>
        <taxon>Dikarya</taxon>
        <taxon>Basidiomycota</taxon>
        <taxon>Agaricomycotina</taxon>
        <taxon>Agaricomycetes</taxon>
        <taxon>Agaricomycetidae</taxon>
        <taxon>Agaricales</taxon>
        <taxon>Marasmiineae</taxon>
        <taxon>Physalacriaceae</taxon>
        <taxon>Armillaria</taxon>
    </lineage>
</organism>
<dbReference type="Gene3D" id="3.40.980.10">
    <property type="entry name" value="MoaB/Mog-like domain"/>
    <property type="match status" value="2"/>
</dbReference>
<evidence type="ECO:0000259" key="6">
    <source>
        <dbReference type="SMART" id="SM00852"/>
    </source>
</evidence>
<dbReference type="InterPro" id="IPR001453">
    <property type="entry name" value="MoaB/Mog_dom"/>
</dbReference>
<dbReference type="EMBL" id="JAUEPU010000009">
    <property type="protein sequence ID" value="KAK0499576.1"/>
    <property type="molecule type" value="Genomic_DNA"/>
</dbReference>
<dbReference type="Pfam" id="PF03453">
    <property type="entry name" value="MoeA_N"/>
    <property type="match status" value="1"/>
</dbReference>
<dbReference type="PROSITE" id="PS01078">
    <property type="entry name" value="MOCF_BIOSYNTHESIS_1"/>
    <property type="match status" value="1"/>
</dbReference>
<sequence length="1375" mass="148684">MESSIQEPFSLSTYATSKRLQKKSQKGGKSSVYASHTTTSTSSDDYVTVTAQGDGVHILDVSTMHPIVSHTLGPSTSFSCPSISHCSLDGPGPVYTTYAAIASSSDLPKEEENRTIWAWKDDPSTNLAESQKKSFLMPHELSGMYICNSQSPLIVAYSNKEDISLLDADCKVLQTHNSPQKVAVLKSFCFSRESCSFITTDITVVSVLLLVESCNDNTRVQIFYLGADRTLASIGSGILSIQDISDISCSTSGYLTILSRNGSWHSFQIEVSSTVEVSPTSETVNLTHLVSPSILALNSSHILLAGITPNPDRKIVLLLWDLRFSVLLASHNHSIPSGSEDKTTLSLVSAFSEALLIVSPGPSEKAKSTSRSSVLVVPYTVPASSTIANAMGRASLAAPWLAKRPSPSQLDRLQEALLAEMRSAMEQGRPQSASMAFSKWEKKAKSDSKSRASFRYVFVKELLAAVLQPGKPANLPYSSEVVRRLLERGVVNANMVETGLLSLLRLRNDWTSIRLALKKVPDLLEVEIVDSLRYIITGHRQEKSDDAMQVDSVTPLNSDIPSLSQFLSLCVQYSCSPAALRLAIRRCLPEAEDLVCLLDVLEGWLAQWAGRDLRLMPSKKKVEKNEKGVLVADTVTHEKGADLPPMNDHAPAHRILRNIGARINPEIQSIDETEQLRGPLEAFVKAQRRLLKATEEGKEPRLDWRQRHKLAQQASATRFRLIIGNSTYSQSNLNYYPSTMSGSIRVGVLTVSDTASQDESADKSGPVLVTLLQEAGLSCPKRQIIPDEVQRIQHFVKLWSDSGVVDLVLTTGGTGFGVRDRTPEAIAPLLEREAPGLVHLLLSASLKHTPLAALSRPVAGTIKNTLVVTFPGSTKAVTENFQALLQGGVLKHAIELIRGGTGQQVHSQMGSSHHHHDHDHHGHHIPQPRTNITHDPSASVSTRHRISPFPLISFEDAMDMIMTTVKPLEETVLPVTPALVEHILAQDVYASHDIPATPTTNVDGYAVICDAIDANGTYTVTIPQLSKSLSPGKICRVNTGAPLPTGADAVIMVEDTELLTTDDDGEEVGIRLLAKVDKGENVRAAGSDVKTGDLVLRKGERILSPGGEIGTLAFVGCKEVRVHRKPIVGILSTGNELVDLQAPVPQSEGSSWGGIWDTNRPSLQAALQGLGYEVVDLGIVSDKVSAHVEAIKKGLDSTDILISTGGTSMGPTDLLKPIIERDFGGTIHFGRVTIKPGKPTTFATIPWTGDVVKPMFALPGNPSSALVTFHIFVVPALRILGGWPQGMCQLPRAKVELQSSMNLDPRTEFHRVIIRAGERSLKAFSTGGQRSSRMASMSGANGLVVLSQRKPGGPQRLEAGELVDAVLIGELQAMV</sequence>
<dbReference type="PANTHER" id="PTHR10192">
    <property type="entry name" value="MOLYBDOPTERIN BIOSYNTHESIS PROTEIN"/>
    <property type="match status" value="1"/>
</dbReference>
<dbReference type="SUPFAM" id="SSF63867">
    <property type="entry name" value="MoeA C-terminal domain-like"/>
    <property type="match status" value="1"/>
</dbReference>
<dbReference type="PROSITE" id="PS01079">
    <property type="entry name" value="MOCF_BIOSYNTHESIS_2"/>
    <property type="match status" value="1"/>
</dbReference>